<feature type="domain" description="ACT" evidence="2">
    <location>
        <begin position="68"/>
        <end position="144"/>
    </location>
</feature>
<evidence type="ECO:0000256" key="1">
    <source>
        <dbReference type="HAMAP-Rule" id="MF_00707"/>
    </source>
</evidence>
<dbReference type="OrthoDB" id="9788773at2"/>
<dbReference type="InterPro" id="IPR002912">
    <property type="entry name" value="ACT_dom"/>
</dbReference>
<dbReference type="InterPro" id="IPR008310">
    <property type="entry name" value="UPF0735_ACT_dom-cont"/>
</dbReference>
<dbReference type="RefSeq" id="WP_125007865.1">
    <property type="nucleotide sequence ID" value="NZ_BEXA01000001.1"/>
</dbReference>
<dbReference type="PIRSF" id="PIRSF025624">
    <property type="entry name" value="ACT_PheB"/>
    <property type="match status" value="1"/>
</dbReference>
<name>A0A401FJD0_9LACO</name>
<dbReference type="HAMAP" id="MF_00707">
    <property type="entry name" value="UPF0735"/>
    <property type="match status" value="1"/>
</dbReference>
<dbReference type="Proteomes" id="UP000286974">
    <property type="component" value="Unassembled WGS sequence"/>
</dbReference>
<dbReference type="EMBL" id="BEXA01000001">
    <property type="protein sequence ID" value="GAY72500.1"/>
    <property type="molecule type" value="Genomic_DNA"/>
</dbReference>
<evidence type="ECO:0000313" key="4">
    <source>
        <dbReference type="Proteomes" id="UP000286974"/>
    </source>
</evidence>
<dbReference type="InterPro" id="IPR045865">
    <property type="entry name" value="ACT-like_dom_sf"/>
</dbReference>
<dbReference type="PROSITE" id="PS51671">
    <property type="entry name" value="ACT"/>
    <property type="match status" value="1"/>
</dbReference>
<evidence type="ECO:0000313" key="3">
    <source>
        <dbReference type="EMBL" id="GAY72500.1"/>
    </source>
</evidence>
<dbReference type="NCBIfam" id="NF003361">
    <property type="entry name" value="PRK04435.1"/>
    <property type="match status" value="1"/>
</dbReference>
<organism evidence="3 4">
    <name type="scientific">Lentilactobacillus kosonis</name>
    <dbReference type="NCBI Taxonomy" id="2810561"/>
    <lineage>
        <taxon>Bacteria</taxon>
        <taxon>Bacillati</taxon>
        <taxon>Bacillota</taxon>
        <taxon>Bacilli</taxon>
        <taxon>Lactobacillales</taxon>
        <taxon>Lactobacillaceae</taxon>
        <taxon>Lentilactobacillus</taxon>
    </lineage>
</organism>
<protein>
    <recommendedName>
        <fullName evidence="1">UPF0735 ACT domain-containing protein NBRC111893_646</fullName>
    </recommendedName>
</protein>
<dbReference type="SUPFAM" id="SSF55021">
    <property type="entry name" value="ACT-like"/>
    <property type="match status" value="1"/>
</dbReference>
<accession>A0A401FJD0</accession>
<dbReference type="AlphaFoldDB" id="A0A401FJD0"/>
<comment type="caution">
    <text evidence="3">The sequence shown here is derived from an EMBL/GenBank/DDBJ whole genome shotgun (WGS) entry which is preliminary data.</text>
</comment>
<dbReference type="Gene3D" id="3.30.70.260">
    <property type="match status" value="1"/>
</dbReference>
<evidence type="ECO:0000259" key="2">
    <source>
        <dbReference type="PROSITE" id="PS51671"/>
    </source>
</evidence>
<sequence length="144" mass="15812">MEKYYIVDSSILPTSFEKVVKARKLLETGKVNQISEAVKAVGISRGTYYKYKDLIFLPGEVLSSSKAVISLLLEDQPGNLSNVLTTISNYQVNILTINQNIPIHGVANLVLSLDITNLSSTINDMLNHVKFIDGISNLSLVSVE</sequence>
<dbReference type="Pfam" id="PF01842">
    <property type="entry name" value="ACT"/>
    <property type="match status" value="1"/>
</dbReference>
<gene>
    <name evidence="3" type="ORF">NBRC111893_646</name>
</gene>
<keyword evidence="4" id="KW-1185">Reference proteome</keyword>
<proteinExistence type="inferred from homology"/>
<reference evidence="3 4" key="1">
    <citation type="submission" date="2017-11" db="EMBL/GenBank/DDBJ databases">
        <title>Draft Genome Sequence of Lactobacillus curieae NBRC 111893 isolated from Koso, a Japanese sugar-Vegetable Fermented Beverage.</title>
        <authorList>
            <person name="Chiou T.Y."/>
            <person name="Oshima K."/>
            <person name="Suda W."/>
            <person name="Hattori M."/>
            <person name="Takahashi T."/>
        </authorList>
    </citation>
    <scope>NUCLEOTIDE SEQUENCE [LARGE SCALE GENOMIC DNA]</scope>
    <source>
        <strain evidence="3 4">NBRC111893</strain>
    </source>
</reference>
<comment type="similarity">
    <text evidence="1">Belongs to the UPF0735 family.</text>
</comment>